<dbReference type="GO" id="GO:0009279">
    <property type="term" value="C:cell outer membrane"/>
    <property type="evidence" value="ECO:0007669"/>
    <property type="project" value="UniProtKB-SubCell"/>
</dbReference>
<dbReference type="InterPro" id="IPR022271">
    <property type="entry name" value="Lipocalin_ApoD"/>
</dbReference>
<protein>
    <recommendedName>
        <fullName evidence="2">Outer membrane lipoprotein Blc</fullName>
    </recommendedName>
</protein>
<dbReference type="InterPro" id="IPR000566">
    <property type="entry name" value="Lipocln_cytosolic_FA-bd_dom"/>
</dbReference>
<dbReference type="Proteomes" id="UP000463961">
    <property type="component" value="Chromosome"/>
</dbReference>
<dbReference type="GO" id="GO:0008289">
    <property type="term" value="F:lipid binding"/>
    <property type="evidence" value="ECO:0007669"/>
    <property type="project" value="UniProtKB-UniRule"/>
</dbReference>
<dbReference type="InterPro" id="IPR022272">
    <property type="entry name" value="Lipocalin_CS"/>
</dbReference>
<keyword evidence="2" id="KW-0472">Membrane</keyword>
<proteinExistence type="inferred from homology"/>
<feature type="chain" id="PRO_5031673846" description="Outer membrane lipoprotein Blc" evidence="2">
    <location>
        <begin position="25"/>
        <end position="184"/>
    </location>
</feature>
<gene>
    <name evidence="4" type="primary">blc</name>
    <name evidence="4" type="ORF">ICHIAU1_04890</name>
</gene>
<dbReference type="PROSITE" id="PS00213">
    <property type="entry name" value="LIPOCALIN"/>
    <property type="match status" value="1"/>
</dbReference>
<dbReference type="CDD" id="cd19438">
    <property type="entry name" value="lipocalin_Blc-like"/>
    <property type="match status" value="1"/>
</dbReference>
<reference evidence="5" key="1">
    <citation type="submission" date="2020-01" db="EMBL/GenBank/DDBJ databases">
        <title>Phosphoaccumulans saitamaens gen. nov., sp. nov., a polyphosphate accumulating bacterium isolated from surface river water.</title>
        <authorList>
            <person name="Watanabe K."/>
            <person name="Suda W."/>
        </authorList>
    </citation>
    <scope>NUCLEOTIDE SEQUENCE [LARGE SCALE GENOMIC DNA]</scope>
    <source>
        <strain evidence="5">ICHIAU1</strain>
    </source>
</reference>
<dbReference type="PANTHER" id="PTHR10612:SF34">
    <property type="entry name" value="APOLIPOPROTEIN D"/>
    <property type="match status" value="1"/>
</dbReference>
<dbReference type="InterPro" id="IPR002446">
    <property type="entry name" value="Lipocalin_bac"/>
</dbReference>
<keyword evidence="2" id="KW-0732">Signal</keyword>
<keyword evidence="5" id="KW-1185">Reference proteome</keyword>
<sequence>MTVLLRTLISALFVALSAPSLVYATTLELPTVSQLDLERYTGRWYEISRLPMWFERNCTGDITATYTLRADQRIHVVNRCGTKEGFISANGIAEMPDPKHPGQLRVRFAPDWLAWLPAVWGDYWIIDLDPQYRWVMVGAPNRSYLWILSRTPALDTTTVSSLKQKAAALGFNVDEMVNVTNAPQ</sequence>
<feature type="domain" description="Lipocalin/cytosolic fatty-acid binding" evidence="3">
    <location>
        <begin position="35"/>
        <end position="179"/>
    </location>
</feature>
<dbReference type="InterPro" id="IPR012674">
    <property type="entry name" value="Calycin"/>
</dbReference>
<name>A0A7R6R0Q8_9RHOO</name>
<dbReference type="InterPro" id="IPR047202">
    <property type="entry name" value="Lipocalin_Blc-like_dom"/>
</dbReference>
<evidence type="ECO:0000313" key="5">
    <source>
        <dbReference type="Proteomes" id="UP000463961"/>
    </source>
</evidence>
<dbReference type="GO" id="GO:0006950">
    <property type="term" value="P:response to stress"/>
    <property type="evidence" value="ECO:0007669"/>
    <property type="project" value="UniProtKB-ARBA"/>
</dbReference>
<dbReference type="PRINTS" id="PR01171">
    <property type="entry name" value="BCTLIPOCALIN"/>
</dbReference>
<evidence type="ECO:0000259" key="3">
    <source>
        <dbReference type="Pfam" id="PF08212"/>
    </source>
</evidence>
<feature type="signal peptide" evidence="2">
    <location>
        <begin position="1"/>
        <end position="24"/>
    </location>
</feature>
<dbReference type="Pfam" id="PF08212">
    <property type="entry name" value="Lipocalin_2"/>
    <property type="match status" value="1"/>
</dbReference>
<dbReference type="PANTHER" id="PTHR10612">
    <property type="entry name" value="APOLIPOPROTEIN D"/>
    <property type="match status" value="1"/>
</dbReference>
<evidence type="ECO:0000256" key="2">
    <source>
        <dbReference type="PIRNR" id="PIRNR036893"/>
    </source>
</evidence>
<accession>A0A7R6R0Q8</accession>
<organism evidence="4 5">
    <name type="scientific">Fluviibacter phosphoraccumulans</name>
    <dbReference type="NCBI Taxonomy" id="1751046"/>
    <lineage>
        <taxon>Bacteria</taxon>
        <taxon>Pseudomonadati</taxon>
        <taxon>Pseudomonadota</taxon>
        <taxon>Betaproteobacteria</taxon>
        <taxon>Rhodocyclales</taxon>
        <taxon>Fluviibacteraceae</taxon>
        <taxon>Fluviibacter</taxon>
    </lineage>
</organism>
<dbReference type="Gene3D" id="2.40.128.20">
    <property type="match status" value="1"/>
</dbReference>
<comment type="similarity">
    <text evidence="1 2">Belongs to the calycin superfamily. Lipocalin family.</text>
</comment>
<dbReference type="RefSeq" id="WP_162048860.1">
    <property type="nucleotide sequence ID" value="NZ_AP022345.1"/>
</dbReference>
<keyword evidence="2" id="KW-0449">Lipoprotein</keyword>
<dbReference type="EMBL" id="AP022345">
    <property type="protein sequence ID" value="BBU68206.1"/>
    <property type="molecule type" value="Genomic_DNA"/>
</dbReference>
<keyword evidence="2" id="KW-0998">Cell outer membrane</keyword>
<keyword evidence="2" id="KW-0446">Lipid-binding</keyword>
<evidence type="ECO:0000313" key="4">
    <source>
        <dbReference type="EMBL" id="BBU68206.1"/>
    </source>
</evidence>
<evidence type="ECO:0000256" key="1">
    <source>
        <dbReference type="ARBA" id="ARBA00006889"/>
    </source>
</evidence>
<comment type="function">
    <text evidence="2">Involved in the storage or transport of lipids necessary for membrane maintenance under stressful conditions. Displays a binding preference for lysophospholipids.</text>
</comment>
<dbReference type="PIRSF" id="PIRSF036893">
    <property type="entry name" value="Lipocalin_ApoD"/>
    <property type="match status" value="1"/>
</dbReference>
<comment type="subcellular location">
    <subcellularLocation>
        <location evidence="2">Cell outer membrane</location>
    </subcellularLocation>
</comment>
<dbReference type="AlphaFoldDB" id="A0A7R6R0Q8"/>
<dbReference type="SUPFAM" id="SSF50814">
    <property type="entry name" value="Lipocalins"/>
    <property type="match status" value="1"/>
</dbReference>
<dbReference type="OrthoDB" id="9793905at2"/>
<comment type="subunit">
    <text evidence="2">Homodimer.</text>
</comment>